<name>A0ABU9E1C9_9FLAO</name>
<keyword evidence="3" id="KW-1185">Reference proteome</keyword>
<proteinExistence type="predicted"/>
<reference evidence="2 3" key="1">
    <citation type="submission" date="2024-04" db="EMBL/GenBank/DDBJ databases">
        <title>draft genome sequnece of Flavobacterium buctense JCM 30750.</title>
        <authorList>
            <person name="Kim D.-U."/>
        </authorList>
    </citation>
    <scope>NUCLEOTIDE SEQUENCE [LARGE SCALE GENOMIC DNA]</scope>
    <source>
        <strain evidence="2 3">JCM 30750</strain>
    </source>
</reference>
<evidence type="ECO:0000256" key="1">
    <source>
        <dbReference type="SAM" id="SignalP"/>
    </source>
</evidence>
<feature type="signal peptide" evidence="1">
    <location>
        <begin position="1"/>
        <end position="26"/>
    </location>
</feature>
<comment type="caution">
    <text evidence="2">The sequence shown here is derived from an EMBL/GenBank/DDBJ whole genome shotgun (WGS) entry which is preliminary data.</text>
</comment>
<evidence type="ECO:0000313" key="3">
    <source>
        <dbReference type="Proteomes" id="UP001491349"/>
    </source>
</evidence>
<dbReference type="Pfam" id="PF19765">
    <property type="entry name" value="DUF6252"/>
    <property type="match status" value="1"/>
</dbReference>
<organism evidence="2 3">
    <name type="scientific">Flavobacterium buctense</name>
    <dbReference type="NCBI Taxonomy" id="1648146"/>
    <lineage>
        <taxon>Bacteria</taxon>
        <taxon>Pseudomonadati</taxon>
        <taxon>Bacteroidota</taxon>
        <taxon>Flavobacteriia</taxon>
        <taxon>Flavobacteriales</taxon>
        <taxon>Flavobacteriaceae</taxon>
        <taxon>Flavobacterium</taxon>
    </lineage>
</organism>
<dbReference type="PROSITE" id="PS51257">
    <property type="entry name" value="PROKAR_LIPOPROTEIN"/>
    <property type="match status" value="1"/>
</dbReference>
<dbReference type="EMBL" id="JBBPCB010000005">
    <property type="protein sequence ID" value="MEK8180464.1"/>
    <property type="molecule type" value="Genomic_DNA"/>
</dbReference>
<dbReference type="Proteomes" id="UP001491349">
    <property type="component" value="Unassembled WGS sequence"/>
</dbReference>
<keyword evidence="1" id="KW-0732">Signal</keyword>
<accession>A0ABU9E1C9</accession>
<sequence length="176" mass="17880">MKTIKKIGIVLTMVFATLLSSCSSDDGGGGGGTASLGQVKAKVGGTNFTSMDLATFATKQVIGGFTTIIVQGSDASGKAIQLILSDYDGGTGTYAISDDANISAIASYIEANISNPMASQTWAAPYDGSGSVGSITITEISDTNVKGTFNFTGKNQDGDDTKAITNGAFNVNFTSN</sequence>
<feature type="chain" id="PRO_5045215956" evidence="1">
    <location>
        <begin position="27"/>
        <end position="176"/>
    </location>
</feature>
<protein>
    <submittedName>
        <fullName evidence="2">DUF6252 family protein</fullName>
    </submittedName>
</protein>
<dbReference type="RefSeq" id="WP_187659793.1">
    <property type="nucleotide sequence ID" value="NZ_JACTAB010000002.1"/>
</dbReference>
<dbReference type="InterPro" id="IPR046219">
    <property type="entry name" value="DUF6252"/>
</dbReference>
<gene>
    <name evidence="2" type="ORF">WMW71_08940</name>
</gene>
<evidence type="ECO:0000313" key="2">
    <source>
        <dbReference type="EMBL" id="MEK8180464.1"/>
    </source>
</evidence>